<comment type="pathway">
    <text evidence="2 8">Carbohydrate degradation; pentose phosphate pathway; D-glyceraldehyde 3-phosphate and beta-D-fructose 6-phosphate from D-ribose 5-phosphate and D-xylulose 5-phosphate (non-oxidative stage): step 2/3.</text>
</comment>
<dbReference type="PANTHER" id="PTHR10683:SF18">
    <property type="entry name" value="TRANSALDOLASE"/>
    <property type="match status" value="1"/>
</dbReference>
<protein>
    <recommendedName>
        <fullName evidence="4 8">Transaldolase</fullName>
        <ecNumber evidence="4 8">2.2.1.2</ecNumber>
    </recommendedName>
</protein>
<evidence type="ECO:0000256" key="7">
    <source>
        <dbReference type="ARBA" id="ARBA00023270"/>
    </source>
</evidence>
<evidence type="ECO:0000256" key="3">
    <source>
        <dbReference type="ARBA" id="ARBA00008012"/>
    </source>
</evidence>
<evidence type="ECO:0000313" key="9">
    <source>
        <dbReference type="Proteomes" id="UP000492821"/>
    </source>
</evidence>
<dbReference type="GO" id="GO:0005737">
    <property type="term" value="C:cytoplasm"/>
    <property type="evidence" value="ECO:0007669"/>
    <property type="project" value="InterPro"/>
</dbReference>
<dbReference type="Gene3D" id="3.20.20.70">
    <property type="entry name" value="Aldolase class I"/>
    <property type="match status" value="1"/>
</dbReference>
<dbReference type="SUPFAM" id="SSF51569">
    <property type="entry name" value="Aldolase"/>
    <property type="match status" value="1"/>
</dbReference>
<name>A0A7E4WCI8_PANRE</name>
<reference evidence="9" key="1">
    <citation type="journal article" date="2013" name="Genetics">
        <title>The draft genome and transcriptome of Panagrellus redivivus are shaped by the harsh demands of a free-living lifestyle.</title>
        <authorList>
            <person name="Srinivasan J."/>
            <person name="Dillman A.R."/>
            <person name="Macchietto M.G."/>
            <person name="Heikkinen L."/>
            <person name="Lakso M."/>
            <person name="Fracchia K.M."/>
            <person name="Antoshechkin I."/>
            <person name="Mortazavi A."/>
            <person name="Wong G."/>
            <person name="Sternberg P.W."/>
        </authorList>
    </citation>
    <scope>NUCLEOTIDE SEQUENCE [LARGE SCALE GENOMIC DNA]</scope>
    <source>
        <strain evidence="9">MT8872</strain>
    </source>
</reference>
<keyword evidence="7" id="KW-0704">Schiff base</keyword>
<dbReference type="InterPro" id="IPR001585">
    <property type="entry name" value="TAL/FSA"/>
</dbReference>
<dbReference type="PROSITE" id="PS00958">
    <property type="entry name" value="TRANSALDOLASE_2"/>
    <property type="match status" value="1"/>
</dbReference>
<dbReference type="GO" id="GO:0005975">
    <property type="term" value="P:carbohydrate metabolic process"/>
    <property type="evidence" value="ECO:0007669"/>
    <property type="project" value="InterPro"/>
</dbReference>
<dbReference type="EC" id="2.2.1.2" evidence="4 8"/>
<comment type="function">
    <text evidence="1">Transaldolase is important for the balance of metabolites in the pentose-phosphate pathway.</text>
</comment>
<dbReference type="WBParaSite" id="Pan_g9024.t1">
    <property type="protein sequence ID" value="Pan_g9024.t1"/>
    <property type="gene ID" value="Pan_g9024"/>
</dbReference>
<evidence type="ECO:0000256" key="6">
    <source>
        <dbReference type="ARBA" id="ARBA00023126"/>
    </source>
</evidence>
<dbReference type="GO" id="GO:0009052">
    <property type="term" value="P:pentose-phosphate shunt, non-oxidative branch"/>
    <property type="evidence" value="ECO:0007669"/>
    <property type="project" value="TreeGrafter"/>
</dbReference>
<dbReference type="UniPathway" id="UPA00115">
    <property type="reaction ID" value="UER00414"/>
</dbReference>
<dbReference type="NCBIfam" id="TIGR00874">
    <property type="entry name" value="talAB"/>
    <property type="match status" value="1"/>
</dbReference>
<dbReference type="GO" id="GO:0004801">
    <property type="term" value="F:transaldolase activity"/>
    <property type="evidence" value="ECO:0007669"/>
    <property type="project" value="UniProtKB-EC"/>
</dbReference>
<accession>A0A7E4WCI8</accession>
<evidence type="ECO:0000256" key="2">
    <source>
        <dbReference type="ARBA" id="ARBA00004857"/>
    </source>
</evidence>
<evidence type="ECO:0000313" key="10">
    <source>
        <dbReference type="WBParaSite" id="Pan_g9024.t1"/>
    </source>
</evidence>
<sequence>MSNCVQKSTLPHQSRLRFPSKSFPLSVYNMSVLEQLKKHSTVVADTGEFNLLKKYLPDDATTNPSLILAAAKNDDYKPLITQAIAYAKSKAAGKSKAEIRELAVDKLFVLFGKGILSIIPGRVSTEIDARLSYSKEGSVAKGVRILKLYEEEGIDKKRVLVKLASTWEGIQAARELETKYGIHTNLTLLFGFHQAVACAQANVTLISPFVGRVMDWYQKRTGVNYTRDDDPGVLSVKRIYNYYKKFGYKTEIMAASFRGSEEIKGLVGVDLLTIRPRLLDELAAETETITPKLTLEAAKASDAEEVEVTEEVYRFQLNQDAMATEKLAEGIRRFVEAAEELDQLVDALL</sequence>
<evidence type="ECO:0000256" key="1">
    <source>
        <dbReference type="ARBA" id="ARBA00003518"/>
    </source>
</evidence>
<dbReference type="CDD" id="cd00957">
    <property type="entry name" value="Transaldolase_TalAB"/>
    <property type="match status" value="1"/>
</dbReference>
<dbReference type="Pfam" id="PF00923">
    <property type="entry name" value="TAL_FSA"/>
    <property type="match status" value="1"/>
</dbReference>
<evidence type="ECO:0000256" key="4">
    <source>
        <dbReference type="ARBA" id="ARBA00013151"/>
    </source>
</evidence>
<evidence type="ECO:0000256" key="8">
    <source>
        <dbReference type="RuleBase" id="RU000501"/>
    </source>
</evidence>
<keyword evidence="5 8" id="KW-0808">Transferase</keyword>
<evidence type="ECO:0000256" key="5">
    <source>
        <dbReference type="ARBA" id="ARBA00022679"/>
    </source>
</evidence>
<organism evidence="9 10">
    <name type="scientific">Panagrellus redivivus</name>
    <name type="common">Microworm</name>
    <dbReference type="NCBI Taxonomy" id="6233"/>
    <lineage>
        <taxon>Eukaryota</taxon>
        <taxon>Metazoa</taxon>
        <taxon>Ecdysozoa</taxon>
        <taxon>Nematoda</taxon>
        <taxon>Chromadorea</taxon>
        <taxon>Rhabditida</taxon>
        <taxon>Tylenchina</taxon>
        <taxon>Panagrolaimomorpha</taxon>
        <taxon>Panagrolaimoidea</taxon>
        <taxon>Panagrolaimidae</taxon>
        <taxon>Panagrellus</taxon>
    </lineage>
</organism>
<reference evidence="10" key="2">
    <citation type="submission" date="2020-10" db="UniProtKB">
        <authorList>
            <consortium name="WormBaseParasite"/>
        </authorList>
    </citation>
    <scope>IDENTIFICATION</scope>
</reference>
<dbReference type="AlphaFoldDB" id="A0A7E4WCI8"/>
<keyword evidence="9" id="KW-1185">Reference proteome</keyword>
<dbReference type="InterPro" id="IPR013785">
    <property type="entry name" value="Aldolase_TIM"/>
</dbReference>
<dbReference type="PANTHER" id="PTHR10683">
    <property type="entry name" value="TRANSALDOLASE"/>
    <property type="match status" value="1"/>
</dbReference>
<keyword evidence="6 8" id="KW-0570">Pentose shunt</keyword>
<proteinExistence type="inferred from homology"/>
<dbReference type="Proteomes" id="UP000492821">
    <property type="component" value="Unassembled WGS sequence"/>
</dbReference>
<dbReference type="InterPro" id="IPR004730">
    <property type="entry name" value="Transaldolase_1"/>
</dbReference>
<dbReference type="PROSITE" id="PS01054">
    <property type="entry name" value="TRANSALDOLASE_1"/>
    <property type="match status" value="1"/>
</dbReference>
<dbReference type="FunFam" id="3.20.20.70:FF:000131">
    <property type="entry name" value="Transaldolase"/>
    <property type="match status" value="1"/>
</dbReference>
<comment type="catalytic activity">
    <reaction evidence="8">
        <text>D-sedoheptulose 7-phosphate + D-glyceraldehyde 3-phosphate = D-erythrose 4-phosphate + beta-D-fructose 6-phosphate</text>
        <dbReference type="Rhea" id="RHEA:17053"/>
        <dbReference type="ChEBI" id="CHEBI:16897"/>
        <dbReference type="ChEBI" id="CHEBI:57483"/>
        <dbReference type="ChEBI" id="CHEBI:57634"/>
        <dbReference type="ChEBI" id="CHEBI:59776"/>
        <dbReference type="EC" id="2.2.1.2"/>
    </reaction>
</comment>
<comment type="similarity">
    <text evidence="3">Belongs to the transaldolase family. Type 1 subfamily.</text>
</comment>
<comment type="function">
    <text evidence="8">Catalyzes the rate-limiting step of the non-oxidative phase in the pentose phosphate pathway. Catalyzes the reversible conversion of sedheptulose-7-phosphate and D-glyceraldehyde 3-phosphate into erythrose-4-phosphate and beta-D-fructose 6-phosphate.</text>
</comment>
<dbReference type="InterPro" id="IPR018225">
    <property type="entry name" value="Transaldolase_AS"/>
</dbReference>